<proteinExistence type="predicted"/>
<dbReference type="Proteomes" id="UP000219338">
    <property type="component" value="Unassembled WGS sequence"/>
</dbReference>
<accession>A0A284S5X8</accession>
<evidence type="ECO:0000313" key="1">
    <source>
        <dbReference type="EMBL" id="SJL16399.1"/>
    </source>
</evidence>
<evidence type="ECO:0000313" key="2">
    <source>
        <dbReference type="Proteomes" id="UP000219338"/>
    </source>
</evidence>
<keyword evidence="2" id="KW-1185">Reference proteome</keyword>
<dbReference type="AlphaFoldDB" id="A0A284S5X8"/>
<gene>
    <name evidence="1" type="ORF">ARMOST_19923</name>
</gene>
<dbReference type="EMBL" id="FUEG01000034">
    <property type="protein sequence ID" value="SJL16399.1"/>
    <property type="molecule type" value="Genomic_DNA"/>
</dbReference>
<sequence>MSLLGSPALVQNLLPRTL</sequence>
<reference evidence="2" key="1">
    <citation type="journal article" date="2017" name="Nat. Ecol. Evol.">
        <title>Genome expansion and lineage-specific genetic innovations in the forest pathogenic fungi Armillaria.</title>
        <authorList>
            <person name="Sipos G."/>
            <person name="Prasanna A.N."/>
            <person name="Walter M.C."/>
            <person name="O'Connor E."/>
            <person name="Balint B."/>
            <person name="Krizsan K."/>
            <person name="Kiss B."/>
            <person name="Hess J."/>
            <person name="Varga T."/>
            <person name="Slot J."/>
            <person name="Riley R."/>
            <person name="Boka B."/>
            <person name="Rigling D."/>
            <person name="Barry K."/>
            <person name="Lee J."/>
            <person name="Mihaltcheva S."/>
            <person name="LaButti K."/>
            <person name="Lipzen A."/>
            <person name="Waldron R."/>
            <person name="Moloney N.M."/>
            <person name="Sperisen C."/>
            <person name="Kredics L."/>
            <person name="Vagvoelgyi C."/>
            <person name="Patrignani A."/>
            <person name="Fitzpatrick D."/>
            <person name="Nagy I."/>
            <person name="Doyle S."/>
            <person name="Anderson J.B."/>
            <person name="Grigoriev I.V."/>
            <person name="Gueldener U."/>
            <person name="Muensterkoetter M."/>
            <person name="Nagy L.G."/>
        </authorList>
    </citation>
    <scope>NUCLEOTIDE SEQUENCE [LARGE SCALE GENOMIC DNA]</scope>
    <source>
        <strain evidence="2">C18/9</strain>
    </source>
</reference>
<protein>
    <submittedName>
        <fullName evidence="1">Uncharacterized protein</fullName>
    </submittedName>
</protein>
<name>A0A284S5X8_ARMOS</name>
<organism evidence="1 2">
    <name type="scientific">Armillaria ostoyae</name>
    <name type="common">Armillaria root rot fungus</name>
    <dbReference type="NCBI Taxonomy" id="47428"/>
    <lineage>
        <taxon>Eukaryota</taxon>
        <taxon>Fungi</taxon>
        <taxon>Dikarya</taxon>
        <taxon>Basidiomycota</taxon>
        <taxon>Agaricomycotina</taxon>
        <taxon>Agaricomycetes</taxon>
        <taxon>Agaricomycetidae</taxon>
        <taxon>Agaricales</taxon>
        <taxon>Marasmiineae</taxon>
        <taxon>Physalacriaceae</taxon>
        <taxon>Armillaria</taxon>
    </lineage>
</organism>